<proteinExistence type="predicted"/>
<protein>
    <submittedName>
        <fullName evidence="1">Uncharacterized protein</fullName>
    </submittedName>
</protein>
<dbReference type="Proteomes" id="UP000654075">
    <property type="component" value="Unassembled WGS sequence"/>
</dbReference>
<evidence type="ECO:0000313" key="1">
    <source>
        <dbReference type="EMBL" id="CAE8604079.1"/>
    </source>
</evidence>
<feature type="non-terminal residue" evidence="1">
    <location>
        <position position="1"/>
    </location>
</feature>
<keyword evidence="2" id="KW-1185">Reference proteome</keyword>
<comment type="caution">
    <text evidence="1">The sequence shown here is derived from an EMBL/GenBank/DDBJ whole genome shotgun (WGS) entry which is preliminary data.</text>
</comment>
<dbReference type="EMBL" id="CAJNNV010016037">
    <property type="protein sequence ID" value="CAE8604079.1"/>
    <property type="molecule type" value="Genomic_DNA"/>
</dbReference>
<gene>
    <name evidence="1" type="ORF">PGLA1383_LOCUS22266</name>
</gene>
<reference evidence="1" key="1">
    <citation type="submission" date="2021-02" db="EMBL/GenBank/DDBJ databases">
        <authorList>
            <person name="Dougan E. K."/>
            <person name="Rhodes N."/>
            <person name="Thang M."/>
            <person name="Chan C."/>
        </authorList>
    </citation>
    <scope>NUCLEOTIDE SEQUENCE</scope>
</reference>
<evidence type="ECO:0000313" key="2">
    <source>
        <dbReference type="Proteomes" id="UP000654075"/>
    </source>
</evidence>
<sequence>LFFPGVSCSTTADAMNLSAVSRPHDCTVSSLSLSVLPSPSPSRACLSRYQSDAPARPGTLFSEIDRINTHISRLRNQQLLDEALLPRLQQFWLAHPKCVPTSIL</sequence>
<accession>A0A813ETP3</accession>
<name>A0A813ETP3_POLGL</name>
<organism evidence="1 2">
    <name type="scientific">Polarella glacialis</name>
    <name type="common">Dinoflagellate</name>
    <dbReference type="NCBI Taxonomy" id="89957"/>
    <lineage>
        <taxon>Eukaryota</taxon>
        <taxon>Sar</taxon>
        <taxon>Alveolata</taxon>
        <taxon>Dinophyceae</taxon>
        <taxon>Suessiales</taxon>
        <taxon>Suessiaceae</taxon>
        <taxon>Polarella</taxon>
    </lineage>
</organism>
<dbReference type="AlphaFoldDB" id="A0A813ETP3"/>